<evidence type="ECO:0000256" key="5">
    <source>
        <dbReference type="ARBA" id="ARBA00022889"/>
    </source>
</evidence>
<dbReference type="Pfam" id="PF00028">
    <property type="entry name" value="Cadherin"/>
    <property type="match status" value="4"/>
</dbReference>
<feature type="domain" description="Cadherin" evidence="11">
    <location>
        <begin position="434"/>
        <end position="543"/>
    </location>
</feature>
<keyword evidence="8" id="KW-0325">Glycoprotein</keyword>
<reference evidence="12 13" key="1">
    <citation type="submission" date="2024-08" db="EMBL/GenBank/DDBJ databases">
        <title>The draft genome of Apodemus speciosus.</title>
        <authorList>
            <person name="Nabeshima K."/>
            <person name="Suzuki S."/>
            <person name="Onuma M."/>
        </authorList>
    </citation>
    <scope>NUCLEOTIDE SEQUENCE [LARGE SCALE GENOMIC DNA]</scope>
    <source>
        <strain evidence="12">IB14-021</strain>
    </source>
</reference>
<dbReference type="InterPro" id="IPR002126">
    <property type="entry name" value="Cadherin-like_dom"/>
</dbReference>
<dbReference type="InterPro" id="IPR015919">
    <property type="entry name" value="Cadherin-like_sf"/>
</dbReference>
<feature type="signal peptide" evidence="10">
    <location>
        <begin position="1"/>
        <end position="15"/>
    </location>
</feature>
<comment type="caution">
    <text evidence="12">The sequence shown here is derived from an EMBL/GenBank/DDBJ whole genome shotgun (WGS) entry which is preliminary data.</text>
</comment>
<dbReference type="SMART" id="SM00112">
    <property type="entry name" value="CA"/>
    <property type="match status" value="5"/>
</dbReference>
<comment type="subcellular location">
    <subcellularLocation>
        <location evidence="1">Membrane</location>
        <topology evidence="1">Single-pass membrane protein</topology>
    </subcellularLocation>
</comment>
<dbReference type="InterPro" id="IPR050174">
    <property type="entry name" value="Protocadherin/Cadherin-CA"/>
</dbReference>
<dbReference type="SUPFAM" id="SSF49313">
    <property type="entry name" value="Cadherin-like"/>
    <property type="match status" value="6"/>
</dbReference>
<dbReference type="PROSITE" id="PS00232">
    <property type="entry name" value="CADHERIN_1"/>
    <property type="match status" value="3"/>
</dbReference>
<keyword evidence="5" id="KW-0130">Cell adhesion</keyword>
<dbReference type="InterPro" id="IPR020894">
    <property type="entry name" value="Cadherin_CS"/>
</dbReference>
<sequence>MLLPFLLPLFCPALSEQIRYKIPEEMPTGSVVGNLAKDLGFSVQELPTRKLRISSEKPYFSVSSESGELLVSSRLDREQICGKKLVCALEFEAVAENPLNFYHVSVELEDINDHMPKFAHTSSELQISESAQPGTRFILEVAEDADIALNSLQNYKLSPSPSFSLVNKEKQDGRKYPELVLEKSLDREQQNYHRLVLTALDGGDPPLSGTTELRIQVTDANDNPPVFNQEVYRVRLPENVPPGTTVLRVTATDKDEGVNSEISYSFHRAGQVFGLNSKSGEITTQRTLDFEEIKEYSIVVEARDGGGLVAQCTVEINIQDENDNRPEITVRSLLDTIPENAPPGTLISLIKIHDGDSGENGEVNCRLDGEMPFKIISSSKNSYKLVTDRTLDRELIPEYNVTITATDRGKPPLSSSTKVTLHVGDINDNAPLFHQASYLVYIAENNPPGASIAQVSASDPDLGSNGYVSYSIIASDLEPKALWSYVTVNAQSGVVFAQRAFDHEQLRSFQLTLQARDQGSPALSANVSMRVLVGDRNDNAPRVLYPTLEPDGSALFDMVPRAAEPGYLVTKVVAVDADSGHNAWLSYHVLQAATPGSSAWGCAQARCAQRVPWAKRTLRGSACWLVFAMGDSRPTRPQPRCF</sequence>
<dbReference type="Pfam" id="PF08266">
    <property type="entry name" value="Cadherin_2"/>
    <property type="match status" value="1"/>
</dbReference>
<protein>
    <submittedName>
        <fullName evidence="12">Protocadherin gamma B5</fullName>
    </submittedName>
</protein>
<dbReference type="InterPro" id="IPR013164">
    <property type="entry name" value="Cadherin_N"/>
</dbReference>
<gene>
    <name evidence="12" type="ORF">APTSU1_001688400</name>
</gene>
<keyword evidence="6" id="KW-1133">Transmembrane helix</keyword>
<evidence type="ECO:0000256" key="10">
    <source>
        <dbReference type="SAM" id="SignalP"/>
    </source>
</evidence>
<evidence type="ECO:0000256" key="3">
    <source>
        <dbReference type="ARBA" id="ARBA00022737"/>
    </source>
</evidence>
<dbReference type="EMBL" id="BAAFST010000018">
    <property type="protein sequence ID" value="GAB1301646.1"/>
    <property type="molecule type" value="Genomic_DNA"/>
</dbReference>
<accession>A0ABQ0FRF2</accession>
<keyword evidence="2" id="KW-0812">Transmembrane</keyword>
<evidence type="ECO:0000259" key="11">
    <source>
        <dbReference type="PROSITE" id="PS50268"/>
    </source>
</evidence>
<feature type="chain" id="PRO_5046144271" evidence="10">
    <location>
        <begin position="16"/>
        <end position="642"/>
    </location>
</feature>
<name>A0ABQ0FRF2_APOSI</name>
<keyword evidence="10" id="KW-0732">Signal</keyword>
<feature type="domain" description="Cadherin" evidence="11">
    <location>
        <begin position="336"/>
        <end position="433"/>
    </location>
</feature>
<dbReference type="PROSITE" id="PS50268">
    <property type="entry name" value="CADHERIN_2"/>
    <property type="match status" value="5"/>
</dbReference>
<keyword evidence="4 9" id="KW-0106">Calcium</keyword>
<keyword evidence="3" id="KW-0677">Repeat</keyword>
<feature type="domain" description="Cadherin" evidence="11">
    <location>
        <begin position="228"/>
        <end position="328"/>
    </location>
</feature>
<keyword evidence="13" id="KW-1185">Reference proteome</keyword>
<evidence type="ECO:0000256" key="8">
    <source>
        <dbReference type="ARBA" id="ARBA00023180"/>
    </source>
</evidence>
<feature type="domain" description="Cadherin" evidence="11">
    <location>
        <begin position="119"/>
        <end position="227"/>
    </location>
</feature>
<dbReference type="PANTHER" id="PTHR24028">
    <property type="entry name" value="CADHERIN-87A"/>
    <property type="match status" value="1"/>
</dbReference>
<dbReference type="Proteomes" id="UP001623349">
    <property type="component" value="Unassembled WGS sequence"/>
</dbReference>
<evidence type="ECO:0000313" key="12">
    <source>
        <dbReference type="EMBL" id="GAB1301646.1"/>
    </source>
</evidence>
<dbReference type="PRINTS" id="PR00205">
    <property type="entry name" value="CADHERIN"/>
</dbReference>
<evidence type="ECO:0000256" key="9">
    <source>
        <dbReference type="PROSITE-ProRule" id="PRU00043"/>
    </source>
</evidence>
<proteinExistence type="predicted"/>
<evidence type="ECO:0000256" key="1">
    <source>
        <dbReference type="ARBA" id="ARBA00004167"/>
    </source>
</evidence>
<evidence type="ECO:0000313" key="13">
    <source>
        <dbReference type="Proteomes" id="UP001623349"/>
    </source>
</evidence>
<feature type="domain" description="Cadherin" evidence="11">
    <location>
        <begin position="14"/>
        <end position="118"/>
    </location>
</feature>
<dbReference type="PANTHER" id="PTHR24028:SF73">
    <property type="entry name" value="PROTOCADHERIN GAMMA-B3-RELATED"/>
    <property type="match status" value="1"/>
</dbReference>
<evidence type="ECO:0000256" key="4">
    <source>
        <dbReference type="ARBA" id="ARBA00022837"/>
    </source>
</evidence>
<keyword evidence="7" id="KW-0472">Membrane</keyword>
<evidence type="ECO:0000256" key="7">
    <source>
        <dbReference type="ARBA" id="ARBA00023136"/>
    </source>
</evidence>
<evidence type="ECO:0000256" key="6">
    <source>
        <dbReference type="ARBA" id="ARBA00022989"/>
    </source>
</evidence>
<evidence type="ECO:0000256" key="2">
    <source>
        <dbReference type="ARBA" id="ARBA00022692"/>
    </source>
</evidence>
<dbReference type="CDD" id="cd11304">
    <property type="entry name" value="Cadherin_repeat"/>
    <property type="match status" value="6"/>
</dbReference>
<dbReference type="Gene3D" id="2.60.40.60">
    <property type="entry name" value="Cadherins"/>
    <property type="match status" value="6"/>
</dbReference>
<organism evidence="12 13">
    <name type="scientific">Apodemus speciosus</name>
    <name type="common">Large Japanese field mouse</name>
    <dbReference type="NCBI Taxonomy" id="105296"/>
    <lineage>
        <taxon>Eukaryota</taxon>
        <taxon>Metazoa</taxon>
        <taxon>Chordata</taxon>
        <taxon>Craniata</taxon>
        <taxon>Vertebrata</taxon>
        <taxon>Euteleostomi</taxon>
        <taxon>Mammalia</taxon>
        <taxon>Eutheria</taxon>
        <taxon>Euarchontoglires</taxon>
        <taxon>Glires</taxon>
        <taxon>Rodentia</taxon>
        <taxon>Myomorpha</taxon>
        <taxon>Muroidea</taxon>
        <taxon>Muridae</taxon>
        <taxon>Murinae</taxon>
        <taxon>Apodemus</taxon>
    </lineage>
</organism>